<gene>
    <name evidence="9" type="ORF">ACFO5Q_01090</name>
</gene>
<dbReference type="PANTHER" id="PTHR47870">
    <property type="entry name" value="CYTOCHROME C-TYPE BIOGENESIS PROTEIN CCMH"/>
    <property type="match status" value="1"/>
</dbReference>
<comment type="function">
    <text evidence="7">Possible subunit of a heme lyase.</text>
</comment>
<evidence type="ECO:0000256" key="1">
    <source>
        <dbReference type="ARBA" id="ARBA00010342"/>
    </source>
</evidence>
<evidence type="ECO:0000256" key="2">
    <source>
        <dbReference type="ARBA" id="ARBA00022617"/>
    </source>
</evidence>
<dbReference type="RefSeq" id="WP_068150958.1">
    <property type="nucleotide sequence ID" value="NZ_JBHSCR010000001.1"/>
</dbReference>
<feature type="transmembrane region" description="Helical" evidence="7">
    <location>
        <begin position="105"/>
        <end position="123"/>
    </location>
</feature>
<comment type="caution">
    <text evidence="9">The sequence shown here is derived from an EMBL/GenBank/DDBJ whole genome shotgun (WGS) entry which is preliminary data.</text>
</comment>
<evidence type="ECO:0000256" key="7">
    <source>
        <dbReference type="RuleBase" id="RU364112"/>
    </source>
</evidence>
<reference evidence="10" key="1">
    <citation type="journal article" date="2019" name="Int. J. Syst. Evol. Microbiol.">
        <title>The Global Catalogue of Microorganisms (GCM) 10K type strain sequencing project: providing services to taxonomists for standard genome sequencing and annotation.</title>
        <authorList>
            <consortium name="The Broad Institute Genomics Platform"/>
            <consortium name="The Broad Institute Genome Sequencing Center for Infectious Disease"/>
            <person name="Wu L."/>
            <person name="Ma J."/>
        </authorList>
    </citation>
    <scope>NUCLEOTIDE SEQUENCE [LARGE SCALE GENOMIC DNA]</scope>
    <source>
        <strain evidence="10">CGMCC 1.15304</strain>
    </source>
</reference>
<dbReference type="InterPro" id="IPR038297">
    <property type="entry name" value="CcmH/CycL/NrfF/Ccl2_sf"/>
</dbReference>
<sequence length="154" mass="17334">MMRAFTALLIAIAMSVAALSVAVDEKPLADPAKEAMARDLMKELRCVVCQNQSIEDSNADIARDLRQIVRERIAMGDTPDNVKAYLVDRYGDYVLLEPPFKKSTYFLWGSPFIFLGLVLYMVLRSRKAPVVPKPLSADEQAELEKILGKREEDK</sequence>
<keyword evidence="3 7" id="KW-0479">Metal-binding</keyword>
<keyword evidence="7" id="KW-1133">Transmembrane helix</keyword>
<evidence type="ECO:0000259" key="8">
    <source>
        <dbReference type="Pfam" id="PF03918"/>
    </source>
</evidence>
<dbReference type="PANTHER" id="PTHR47870:SF1">
    <property type="entry name" value="CYTOCHROME C-TYPE BIOGENESIS PROTEIN CCMH"/>
    <property type="match status" value="1"/>
</dbReference>
<dbReference type="InterPro" id="IPR005616">
    <property type="entry name" value="CcmH/CycL/Ccl2/NrfF_N"/>
</dbReference>
<evidence type="ECO:0000313" key="9">
    <source>
        <dbReference type="EMBL" id="MFC4346438.1"/>
    </source>
</evidence>
<keyword evidence="5" id="KW-0201">Cytochrome c-type biogenesis</keyword>
<organism evidence="9 10">
    <name type="scientific">Kordiimonas lipolytica</name>
    <dbReference type="NCBI Taxonomy" id="1662421"/>
    <lineage>
        <taxon>Bacteria</taxon>
        <taxon>Pseudomonadati</taxon>
        <taxon>Pseudomonadota</taxon>
        <taxon>Alphaproteobacteria</taxon>
        <taxon>Kordiimonadales</taxon>
        <taxon>Kordiimonadaceae</taxon>
        <taxon>Kordiimonas</taxon>
    </lineage>
</organism>
<keyword evidence="6 7" id="KW-0408">Iron</keyword>
<keyword evidence="7" id="KW-0472">Membrane</keyword>
<feature type="signal peptide" evidence="7">
    <location>
        <begin position="1"/>
        <end position="22"/>
    </location>
</feature>
<evidence type="ECO:0000256" key="4">
    <source>
        <dbReference type="ARBA" id="ARBA00022729"/>
    </source>
</evidence>
<dbReference type="EMBL" id="JBHSCR010000001">
    <property type="protein sequence ID" value="MFC4346438.1"/>
    <property type="molecule type" value="Genomic_DNA"/>
</dbReference>
<evidence type="ECO:0000256" key="6">
    <source>
        <dbReference type="ARBA" id="ARBA00023004"/>
    </source>
</evidence>
<keyword evidence="7" id="KW-0812">Transmembrane</keyword>
<dbReference type="Gene3D" id="1.10.8.640">
    <property type="entry name" value="Cytochrome C biogenesis protein"/>
    <property type="match status" value="1"/>
</dbReference>
<dbReference type="InterPro" id="IPR051263">
    <property type="entry name" value="C-type_cytochrome_biogenesis"/>
</dbReference>
<protein>
    <recommendedName>
        <fullName evidence="7">Cytochrome c-type biogenesis protein</fullName>
    </recommendedName>
</protein>
<accession>A0ABV8U7I3</accession>
<keyword evidence="10" id="KW-1185">Reference proteome</keyword>
<proteinExistence type="inferred from homology"/>
<keyword evidence="4 7" id="KW-0732">Signal</keyword>
<evidence type="ECO:0000256" key="5">
    <source>
        <dbReference type="ARBA" id="ARBA00022748"/>
    </source>
</evidence>
<comment type="similarity">
    <text evidence="1 7">Belongs to the CcmH/CycL/Ccl2/NrfF family.</text>
</comment>
<evidence type="ECO:0000256" key="3">
    <source>
        <dbReference type="ARBA" id="ARBA00022723"/>
    </source>
</evidence>
<name>A0ABV8U7I3_9PROT</name>
<dbReference type="CDD" id="cd16378">
    <property type="entry name" value="CcmH_N"/>
    <property type="match status" value="1"/>
</dbReference>
<keyword evidence="2 7" id="KW-0349">Heme</keyword>
<dbReference type="Pfam" id="PF03918">
    <property type="entry name" value="CcmH"/>
    <property type="match status" value="1"/>
</dbReference>
<evidence type="ECO:0000313" key="10">
    <source>
        <dbReference type="Proteomes" id="UP001595776"/>
    </source>
</evidence>
<feature type="chain" id="PRO_5045012132" description="Cytochrome c-type biogenesis protein" evidence="7">
    <location>
        <begin position="23"/>
        <end position="154"/>
    </location>
</feature>
<dbReference type="Proteomes" id="UP001595776">
    <property type="component" value="Unassembled WGS sequence"/>
</dbReference>
<feature type="domain" description="CcmH/CycL/Ccl2/NrfF N-terminal" evidence="8">
    <location>
        <begin position="9"/>
        <end position="147"/>
    </location>
</feature>